<dbReference type="GO" id="GO:0097546">
    <property type="term" value="C:ciliary base"/>
    <property type="evidence" value="ECO:0007669"/>
    <property type="project" value="TreeGrafter"/>
</dbReference>
<protein>
    <recommendedName>
        <fullName evidence="3">Nephronophthisis 4</fullName>
    </recommendedName>
</protein>
<accession>A0AAR2LBY3</accession>
<keyword evidence="2" id="KW-1185">Reference proteome</keyword>
<dbReference type="GO" id="GO:0035869">
    <property type="term" value="C:ciliary transition zone"/>
    <property type="evidence" value="ECO:0007669"/>
    <property type="project" value="TreeGrafter"/>
</dbReference>
<dbReference type="AlphaFoldDB" id="A0AAR2LBY3"/>
<dbReference type="GeneTree" id="ENSGT00510000048827"/>
<reference evidence="1 2" key="1">
    <citation type="submission" date="2020-10" db="EMBL/GenBank/DDBJ databases">
        <title>Pygocentrus nattereri (red-bellied piranha) genome, fPygNat1, primary haplotype.</title>
        <authorList>
            <person name="Myers G."/>
            <person name="Meyer A."/>
            <person name="Karagic N."/>
            <person name="Pippel M."/>
            <person name="Winkler S."/>
            <person name="Tracey A."/>
            <person name="Wood J."/>
            <person name="Formenti G."/>
            <person name="Howe K."/>
            <person name="Fedrigo O."/>
            <person name="Jarvis E.D."/>
        </authorList>
    </citation>
    <scope>NUCLEOTIDE SEQUENCE [LARGE SCALE GENOMIC DNA]</scope>
</reference>
<proteinExistence type="predicted"/>
<dbReference type="InterPro" id="IPR029775">
    <property type="entry name" value="NPHP4"/>
</dbReference>
<dbReference type="GO" id="GO:0036064">
    <property type="term" value="C:ciliary basal body"/>
    <property type="evidence" value="ECO:0007669"/>
    <property type="project" value="TreeGrafter"/>
</dbReference>
<evidence type="ECO:0000313" key="2">
    <source>
        <dbReference type="Proteomes" id="UP001501920"/>
    </source>
</evidence>
<sequence>MSEWKRIFEEKRVIPPHSQHSRLASGPAQAFRLVLKQVDGLHAKQSEEGKAGEHQLRVTLFDLEYQHFFGRTWQSEPHRAKSSNQPTRVPFNEVIYFHTPLCLSSVVAVVELVSLSFQSAVGAGFGLLRLFSERPDSGPPHGEGRLNLFHGTPRALLHPMLRDPLQMNVVLSVMEGTQLLYSLQPHSALRPIMHLLPPNFLVSGHDLIPGVVPPTDNTDALRRPRLLPEFPCVLDRVCVSLAPSMEVFEANLLQMLNNDRLNMQTLKQCHLLSSVTARVVGSGGM</sequence>
<dbReference type="PANTHER" id="PTHR31043:SF3">
    <property type="entry name" value="NEPHROCYSTIN-4"/>
    <property type="match status" value="1"/>
</dbReference>
<gene>
    <name evidence="1" type="primary">NPHP4</name>
</gene>
<dbReference type="GO" id="GO:1904491">
    <property type="term" value="P:protein localization to ciliary transition zone"/>
    <property type="evidence" value="ECO:0007669"/>
    <property type="project" value="TreeGrafter"/>
</dbReference>
<name>A0AAR2LBY3_PYGNA</name>
<dbReference type="Proteomes" id="UP001501920">
    <property type="component" value="Chromosome 28"/>
</dbReference>
<dbReference type="GO" id="GO:0090090">
    <property type="term" value="P:negative regulation of canonical Wnt signaling pathway"/>
    <property type="evidence" value="ECO:0007669"/>
    <property type="project" value="InterPro"/>
</dbReference>
<evidence type="ECO:0008006" key="3">
    <source>
        <dbReference type="Google" id="ProtNLM"/>
    </source>
</evidence>
<reference evidence="1" key="3">
    <citation type="submission" date="2025-09" db="UniProtKB">
        <authorList>
            <consortium name="Ensembl"/>
        </authorList>
    </citation>
    <scope>IDENTIFICATION</scope>
</reference>
<organism evidence="1 2">
    <name type="scientific">Pygocentrus nattereri</name>
    <name type="common">Red-bellied piranha</name>
    <dbReference type="NCBI Taxonomy" id="42514"/>
    <lineage>
        <taxon>Eukaryota</taxon>
        <taxon>Metazoa</taxon>
        <taxon>Chordata</taxon>
        <taxon>Craniata</taxon>
        <taxon>Vertebrata</taxon>
        <taxon>Euteleostomi</taxon>
        <taxon>Actinopterygii</taxon>
        <taxon>Neopterygii</taxon>
        <taxon>Teleostei</taxon>
        <taxon>Ostariophysi</taxon>
        <taxon>Characiformes</taxon>
        <taxon>Characoidei</taxon>
        <taxon>Pygocentrus</taxon>
    </lineage>
</organism>
<dbReference type="PANTHER" id="PTHR31043">
    <property type="entry name" value="NEPHROCYSTIN-4"/>
    <property type="match status" value="1"/>
</dbReference>
<evidence type="ECO:0000313" key="1">
    <source>
        <dbReference type="Ensembl" id="ENSPNAP00000074030.1"/>
    </source>
</evidence>
<reference evidence="1" key="2">
    <citation type="submission" date="2025-08" db="UniProtKB">
        <authorList>
            <consortium name="Ensembl"/>
        </authorList>
    </citation>
    <scope>IDENTIFICATION</scope>
</reference>
<dbReference type="GO" id="GO:0097730">
    <property type="term" value="C:non-motile cilium"/>
    <property type="evidence" value="ECO:0007669"/>
    <property type="project" value="InterPro"/>
</dbReference>
<dbReference type="Ensembl" id="ENSPNAT00000050702.1">
    <property type="protein sequence ID" value="ENSPNAP00000074030.1"/>
    <property type="gene ID" value="ENSPNAG00000003581.2"/>
</dbReference>